<keyword evidence="3" id="KW-1185">Reference proteome</keyword>
<evidence type="ECO:0000313" key="3">
    <source>
        <dbReference type="Proteomes" id="UP000724874"/>
    </source>
</evidence>
<accession>A0A9P5TIR5</accession>
<feature type="compositionally biased region" description="Basic and acidic residues" evidence="1">
    <location>
        <begin position="1"/>
        <end position="10"/>
    </location>
</feature>
<feature type="region of interest" description="Disordered" evidence="1">
    <location>
        <begin position="1"/>
        <end position="88"/>
    </location>
</feature>
<feature type="compositionally biased region" description="Polar residues" evidence="1">
    <location>
        <begin position="51"/>
        <end position="60"/>
    </location>
</feature>
<dbReference type="OrthoDB" id="3361009at2759"/>
<dbReference type="Proteomes" id="UP000724874">
    <property type="component" value="Unassembled WGS sequence"/>
</dbReference>
<feature type="compositionally biased region" description="Polar residues" evidence="1">
    <location>
        <begin position="71"/>
        <end position="81"/>
    </location>
</feature>
<reference evidence="2" key="1">
    <citation type="submission" date="2020-11" db="EMBL/GenBank/DDBJ databases">
        <authorList>
            <consortium name="DOE Joint Genome Institute"/>
            <person name="Ahrendt S."/>
            <person name="Riley R."/>
            <person name="Andreopoulos W."/>
            <person name="LaButti K."/>
            <person name="Pangilinan J."/>
            <person name="Ruiz-duenas F.J."/>
            <person name="Barrasa J.M."/>
            <person name="Sanchez-Garcia M."/>
            <person name="Camarero S."/>
            <person name="Miyauchi S."/>
            <person name="Serrano A."/>
            <person name="Linde D."/>
            <person name="Babiker R."/>
            <person name="Drula E."/>
            <person name="Ayuso-Fernandez I."/>
            <person name="Pacheco R."/>
            <person name="Padilla G."/>
            <person name="Ferreira P."/>
            <person name="Barriuso J."/>
            <person name="Kellner H."/>
            <person name="Castanera R."/>
            <person name="Alfaro M."/>
            <person name="Ramirez L."/>
            <person name="Pisabarro A.G."/>
            <person name="Kuo A."/>
            <person name="Tritt A."/>
            <person name="Lipzen A."/>
            <person name="He G."/>
            <person name="Yan M."/>
            <person name="Ng V."/>
            <person name="Cullen D."/>
            <person name="Martin F."/>
            <person name="Rosso M.-N."/>
            <person name="Henrissat B."/>
            <person name="Hibbett D."/>
            <person name="Martinez A.T."/>
            <person name="Grigoriev I.V."/>
        </authorList>
    </citation>
    <scope>NUCLEOTIDE SEQUENCE</scope>
    <source>
        <strain evidence="2">AH 44721</strain>
    </source>
</reference>
<comment type="caution">
    <text evidence="2">The sequence shown here is derived from an EMBL/GenBank/DDBJ whole genome shotgun (WGS) entry which is preliminary data.</text>
</comment>
<evidence type="ECO:0000313" key="2">
    <source>
        <dbReference type="EMBL" id="KAF8885694.1"/>
    </source>
</evidence>
<dbReference type="AlphaFoldDB" id="A0A9P5TIR5"/>
<gene>
    <name evidence="2" type="ORF">CPB84DRAFT_1788168</name>
</gene>
<evidence type="ECO:0000256" key="1">
    <source>
        <dbReference type="SAM" id="MobiDB-lite"/>
    </source>
</evidence>
<sequence>MSEPVSRETPMRSGSDLYEGPIADPQTYEPSQPTHPSLPSQQVAPTRVDTLPQQASTQPGDGSEVHKQTRAAGSNKPSQGTGKPVPVPFKERVIGVAQKTRGTLLGKSQLVEHGDKILTGQTTHEEDRHT</sequence>
<protein>
    <submittedName>
        <fullName evidence="2">Uncharacterized protein</fullName>
    </submittedName>
</protein>
<name>A0A9P5TIR5_GYMJU</name>
<organism evidence="2 3">
    <name type="scientific">Gymnopilus junonius</name>
    <name type="common">Spectacular rustgill mushroom</name>
    <name type="synonym">Gymnopilus spectabilis subsp. junonius</name>
    <dbReference type="NCBI Taxonomy" id="109634"/>
    <lineage>
        <taxon>Eukaryota</taxon>
        <taxon>Fungi</taxon>
        <taxon>Dikarya</taxon>
        <taxon>Basidiomycota</taxon>
        <taxon>Agaricomycotina</taxon>
        <taxon>Agaricomycetes</taxon>
        <taxon>Agaricomycetidae</taxon>
        <taxon>Agaricales</taxon>
        <taxon>Agaricineae</taxon>
        <taxon>Hymenogastraceae</taxon>
        <taxon>Gymnopilus</taxon>
    </lineage>
</organism>
<proteinExistence type="predicted"/>
<feature type="compositionally biased region" description="Polar residues" evidence="1">
    <location>
        <begin position="28"/>
        <end position="44"/>
    </location>
</feature>
<dbReference type="EMBL" id="JADNYJ010000100">
    <property type="protein sequence ID" value="KAF8885694.1"/>
    <property type="molecule type" value="Genomic_DNA"/>
</dbReference>